<evidence type="ECO:0000313" key="2">
    <source>
        <dbReference type="EMBL" id="KAG0254287.1"/>
    </source>
</evidence>
<feature type="compositionally biased region" description="Low complexity" evidence="1">
    <location>
        <begin position="156"/>
        <end position="167"/>
    </location>
</feature>
<name>A0A9P6U0T9_9FUNG</name>
<evidence type="ECO:0000313" key="3">
    <source>
        <dbReference type="Proteomes" id="UP000726737"/>
    </source>
</evidence>
<feature type="region of interest" description="Disordered" evidence="1">
    <location>
        <begin position="144"/>
        <end position="201"/>
    </location>
</feature>
<reference evidence="2" key="1">
    <citation type="journal article" date="2020" name="Fungal Divers.">
        <title>Resolving the Mortierellaceae phylogeny through synthesis of multi-gene phylogenetics and phylogenomics.</title>
        <authorList>
            <person name="Vandepol N."/>
            <person name="Liber J."/>
            <person name="Desiro A."/>
            <person name="Na H."/>
            <person name="Kennedy M."/>
            <person name="Barry K."/>
            <person name="Grigoriev I.V."/>
            <person name="Miller A.N."/>
            <person name="O'Donnell K."/>
            <person name="Stajich J.E."/>
            <person name="Bonito G."/>
        </authorList>
    </citation>
    <scope>NUCLEOTIDE SEQUENCE</scope>
    <source>
        <strain evidence="2">KOD948</strain>
    </source>
</reference>
<dbReference type="AlphaFoldDB" id="A0A9P6U0T9"/>
<feature type="compositionally biased region" description="Polar residues" evidence="1">
    <location>
        <begin position="7"/>
        <end position="21"/>
    </location>
</feature>
<keyword evidence="3" id="KW-1185">Reference proteome</keyword>
<dbReference type="Proteomes" id="UP000726737">
    <property type="component" value="Unassembled WGS sequence"/>
</dbReference>
<dbReference type="EMBL" id="JAAAJA010000409">
    <property type="protein sequence ID" value="KAG0254287.1"/>
    <property type="molecule type" value="Genomic_DNA"/>
</dbReference>
<feature type="region of interest" description="Disordered" evidence="1">
    <location>
        <begin position="68"/>
        <end position="103"/>
    </location>
</feature>
<comment type="caution">
    <text evidence="2">The sequence shown here is derived from an EMBL/GenBank/DDBJ whole genome shotgun (WGS) entry which is preliminary data.</text>
</comment>
<dbReference type="OrthoDB" id="2434372at2759"/>
<sequence>MDFFAQTYKQPNNEPRYSGHSTRYPPPRSTSREGAAQGYGCEANAHLRRASFGLESDIGPRHPLMLSHHHHQNPDHYGAGASFTKNPKKKNDNSIIPDTELATTTESVTVAPEDMDLSLSKTTPTITPRITRRASVSNPCLLHHTNSDGSGAVRAPVMPSTVSMSSPQRLDDVPQTESYGPLDDSRARPRRSFSLTIESTK</sequence>
<proteinExistence type="predicted"/>
<feature type="compositionally biased region" description="Polar residues" evidence="1">
    <location>
        <begin position="93"/>
        <end position="103"/>
    </location>
</feature>
<evidence type="ECO:0000256" key="1">
    <source>
        <dbReference type="SAM" id="MobiDB-lite"/>
    </source>
</evidence>
<organism evidence="2 3">
    <name type="scientific">Mortierella polycephala</name>
    <dbReference type="NCBI Taxonomy" id="41804"/>
    <lineage>
        <taxon>Eukaryota</taxon>
        <taxon>Fungi</taxon>
        <taxon>Fungi incertae sedis</taxon>
        <taxon>Mucoromycota</taxon>
        <taxon>Mortierellomycotina</taxon>
        <taxon>Mortierellomycetes</taxon>
        <taxon>Mortierellales</taxon>
        <taxon>Mortierellaceae</taxon>
        <taxon>Mortierella</taxon>
    </lineage>
</organism>
<accession>A0A9P6U0T9</accession>
<feature type="region of interest" description="Disordered" evidence="1">
    <location>
        <begin position="1"/>
        <end position="36"/>
    </location>
</feature>
<gene>
    <name evidence="2" type="ORF">BG011_005835</name>
</gene>
<protein>
    <submittedName>
        <fullName evidence="2">Uncharacterized protein</fullName>
    </submittedName>
</protein>